<comment type="similarity">
    <text evidence="1">Belongs to the protein kinase superfamily. STE Ser/Thr protein kinase family. MAP kinase kinase kinase subfamily.</text>
</comment>
<dbReference type="PROSITE" id="PS50011">
    <property type="entry name" value="PROTEIN_KINASE_DOM"/>
    <property type="match status" value="1"/>
</dbReference>
<dbReference type="InterPro" id="IPR011009">
    <property type="entry name" value="Kinase-like_dom_sf"/>
</dbReference>
<evidence type="ECO:0000259" key="8">
    <source>
        <dbReference type="PROSITE" id="PS50011"/>
    </source>
</evidence>
<keyword evidence="6" id="KW-0067">ATP-binding</keyword>
<dbReference type="GO" id="GO:0005524">
    <property type="term" value="F:ATP binding"/>
    <property type="evidence" value="ECO:0007669"/>
    <property type="project" value="UniProtKB-KW"/>
</dbReference>
<protein>
    <submittedName>
        <fullName evidence="9">Kinase-like protein</fullName>
    </submittedName>
</protein>
<dbReference type="Gene3D" id="1.10.510.10">
    <property type="entry name" value="Transferase(Phosphotransferase) domain 1"/>
    <property type="match status" value="1"/>
</dbReference>
<feature type="compositionally biased region" description="Polar residues" evidence="7">
    <location>
        <begin position="209"/>
        <end position="218"/>
    </location>
</feature>
<dbReference type="InterPro" id="IPR001245">
    <property type="entry name" value="Ser-Thr/Tyr_kinase_cat_dom"/>
</dbReference>
<sequence>MDEERVDRLLLETAEGLRYLHSMNIVHGDLRGNNILISDDFSVCLSDFGLANIICDNETTGAASSSNHAGSTRWFAPELIRPTAFGCDRFNRTPASDMYAFGCVCYELYTGSPPFSDVTPDMAAMLKVMEGERPGQPAQISDALWTLITTAWGEDWRQRPTAAEIIVLFPVSTPAHSLQIEQSKSSNNNIAIPVSDSGHHTQAEPASDLESSNGTSIKVSEEDPDDKTFLNAVPTIASGAQAIHIPKPRPTTGSLRSITSIELLDPLDLNIAWAFATTNNSEQEYLPPCGRATFIPTVVYTLLVKALSVS</sequence>
<evidence type="ECO:0000313" key="9">
    <source>
        <dbReference type="EMBL" id="KAF7343093.1"/>
    </source>
</evidence>
<reference evidence="9" key="1">
    <citation type="submission" date="2020-05" db="EMBL/GenBank/DDBJ databases">
        <title>Mycena genomes resolve the evolution of fungal bioluminescence.</title>
        <authorList>
            <person name="Tsai I.J."/>
        </authorList>
    </citation>
    <scope>NUCLEOTIDE SEQUENCE</scope>
    <source>
        <strain evidence="9">CCC161011</strain>
    </source>
</reference>
<name>A0A8H7CPT3_9AGAR</name>
<keyword evidence="3" id="KW-0808">Transferase</keyword>
<evidence type="ECO:0000256" key="4">
    <source>
        <dbReference type="ARBA" id="ARBA00022741"/>
    </source>
</evidence>
<comment type="caution">
    <text evidence="9">The sequence shown here is derived from an EMBL/GenBank/DDBJ whole genome shotgun (WGS) entry which is preliminary data.</text>
</comment>
<feature type="domain" description="Protein kinase" evidence="8">
    <location>
        <begin position="1"/>
        <end position="179"/>
    </location>
</feature>
<dbReference type="SUPFAM" id="SSF56112">
    <property type="entry name" value="Protein kinase-like (PK-like)"/>
    <property type="match status" value="1"/>
</dbReference>
<organism evidence="9 10">
    <name type="scientific">Mycena venus</name>
    <dbReference type="NCBI Taxonomy" id="2733690"/>
    <lineage>
        <taxon>Eukaryota</taxon>
        <taxon>Fungi</taxon>
        <taxon>Dikarya</taxon>
        <taxon>Basidiomycota</taxon>
        <taxon>Agaricomycotina</taxon>
        <taxon>Agaricomycetes</taxon>
        <taxon>Agaricomycetidae</taxon>
        <taxon>Agaricales</taxon>
        <taxon>Marasmiineae</taxon>
        <taxon>Mycenaceae</taxon>
        <taxon>Mycena</taxon>
    </lineage>
</organism>
<dbReference type="PROSITE" id="PS00109">
    <property type="entry name" value="PROTEIN_KINASE_TYR"/>
    <property type="match status" value="1"/>
</dbReference>
<dbReference type="PANTHER" id="PTHR11584">
    <property type="entry name" value="SERINE/THREONINE PROTEIN KINASE"/>
    <property type="match status" value="1"/>
</dbReference>
<feature type="region of interest" description="Disordered" evidence="7">
    <location>
        <begin position="182"/>
        <end position="223"/>
    </location>
</feature>
<keyword evidence="2" id="KW-0723">Serine/threonine-protein kinase</keyword>
<dbReference type="Pfam" id="PF07714">
    <property type="entry name" value="PK_Tyr_Ser-Thr"/>
    <property type="match status" value="1"/>
</dbReference>
<dbReference type="OrthoDB" id="346907at2759"/>
<dbReference type="AlphaFoldDB" id="A0A8H7CPT3"/>
<dbReference type="GO" id="GO:0004674">
    <property type="term" value="F:protein serine/threonine kinase activity"/>
    <property type="evidence" value="ECO:0007669"/>
    <property type="project" value="UniProtKB-KW"/>
</dbReference>
<dbReference type="Proteomes" id="UP000620124">
    <property type="component" value="Unassembled WGS sequence"/>
</dbReference>
<dbReference type="EMBL" id="JACAZI010000016">
    <property type="protein sequence ID" value="KAF7343093.1"/>
    <property type="molecule type" value="Genomic_DNA"/>
</dbReference>
<evidence type="ECO:0000256" key="7">
    <source>
        <dbReference type="SAM" id="MobiDB-lite"/>
    </source>
</evidence>
<keyword evidence="4" id="KW-0547">Nucleotide-binding</keyword>
<evidence type="ECO:0000256" key="3">
    <source>
        <dbReference type="ARBA" id="ARBA00022679"/>
    </source>
</evidence>
<evidence type="ECO:0000256" key="2">
    <source>
        <dbReference type="ARBA" id="ARBA00022527"/>
    </source>
</evidence>
<evidence type="ECO:0000256" key="1">
    <source>
        <dbReference type="ARBA" id="ARBA00006529"/>
    </source>
</evidence>
<evidence type="ECO:0000256" key="6">
    <source>
        <dbReference type="ARBA" id="ARBA00022840"/>
    </source>
</evidence>
<dbReference type="InterPro" id="IPR008266">
    <property type="entry name" value="Tyr_kinase_AS"/>
</dbReference>
<accession>A0A8H7CPT3</accession>
<keyword evidence="10" id="KW-1185">Reference proteome</keyword>
<gene>
    <name evidence="9" type="ORF">MVEN_01739700</name>
</gene>
<dbReference type="InterPro" id="IPR000719">
    <property type="entry name" value="Prot_kinase_dom"/>
</dbReference>
<keyword evidence="5 9" id="KW-0418">Kinase</keyword>
<dbReference type="PANTHER" id="PTHR11584:SF369">
    <property type="entry name" value="MITOGEN-ACTIVATED PROTEIN KINASE KINASE KINASE 19-RELATED"/>
    <property type="match status" value="1"/>
</dbReference>
<evidence type="ECO:0000256" key="5">
    <source>
        <dbReference type="ARBA" id="ARBA00022777"/>
    </source>
</evidence>
<evidence type="ECO:0000313" key="10">
    <source>
        <dbReference type="Proteomes" id="UP000620124"/>
    </source>
</evidence>
<proteinExistence type="inferred from homology"/>